<feature type="domain" description="Aminoglycoside phosphotransferase" evidence="2">
    <location>
        <begin position="31"/>
        <end position="244"/>
    </location>
</feature>
<sequence>MTLDSQHLDLAKLAQYLEARLPGFARPVVAEKFSGGQSNPTFLLQTPKARYVLRRQPPGELLKSAHAVDREFRILSALSGTAVPVAKPYHLCEDRDVIGSMFYVMRFEEGRIFWNPTLGEVRRGDRAAYYDAMLRTMATLHDVDVAAVGLADYGKPGNYFQRQIGVWTKQYRLAETHRIDAMETLIAWLPSACPADTDAPALVHGDFRLDNMMFDPHECRVKAVLDWELSTLGNPLADLAYFCMCLRLPSNSHIPGLAGQNRKELGIPEETEMVARYCDLRGLPPIENWHFYLAFSFFRLAAIAQGVKKRALNGNASNTQAGKAGDMAGPLAEEAVRLINDHPRDRDGKDRPRRSSPMFKD</sequence>
<dbReference type="Gene3D" id="3.90.1200.10">
    <property type="match status" value="1"/>
</dbReference>
<dbReference type="Pfam" id="PF01636">
    <property type="entry name" value="APH"/>
    <property type="match status" value="1"/>
</dbReference>
<protein>
    <submittedName>
        <fullName evidence="3">Phosphotransferase family protein</fullName>
    </submittedName>
</protein>
<organism evidence="3 4">
    <name type="scientific">Cupriavidus lacunae</name>
    <dbReference type="NCBI Taxonomy" id="2666307"/>
    <lineage>
        <taxon>Bacteria</taxon>
        <taxon>Pseudomonadati</taxon>
        <taxon>Pseudomonadota</taxon>
        <taxon>Betaproteobacteria</taxon>
        <taxon>Burkholderiales</taxon>
        <taxon>Burkholderiaceae</taxon>
        <taxon>Cupriavidus</taxon>
    </lineage>
</organism>
<dbReference type="InterPro" id="IPR052898">
    <property type="entry name" value="ACAD10-like"/>
</dbReference>
<dbReference type="InterPro" id="IPR011009">
    <property type="entry name" value="Kinase-like_dom_sf"/>
</dbReference>
<accession>A0A370MXR5</accession>
<dbReference type="RefSeq" id="WP_115216802.1">
    <property type="nucleotide sequence ID" value="NZ_QKWJ01000155.1"/>
</dbReference>
<evidence type="ECO:0000313" key="4">
    <source>
        <dbReference type="Proteomes" id="UP000255165"/>
    </source>
</evidence>
<name>A0A370MXR5_9BURK</name>
<keyword evidence="4" id="KW-1185">Reference proteome</keyword>
<dbReference type="Proteomes" id="UP000255165">
    <property type="component" value="Unassembled WGS sequence"/>
</dbReference>
<dbReference type="AlphaFoldDB" id="A0A370MXR5"/>
<reference evidence="4" key="1">
    <citation type="submission" date="2018-06" db="EMBL/GenBank/DDBJ databases">
        <authorList>
            <person name="Feng T."/>
            <person name="Jeon C.O."/>
        </authorList>
    </citation>
    <scope>NUCLEOTIDE SEQUENCE [LARGE SCALE GENOMIC DNA]</scope>
    <source>
        <strain evidence="4">S23</strain>
    </source>
</reference>
<dbReference type="PANTHER" id="PTHR47829:SF3">
    <property type="entry name" value="AMINOGLYCOSIDE PHOSPHOTRANSFERASE DOMAIN-CONTAINING PROTEIN"/>
    <property type="match status" value="1"/>
</dbReference>
<dbReference type="EMBL" id="QKWJ01000155">
    <property type="protein sequence ID" value="RDJ98149.1"/>
    <property type="molecule type" value="Genomic_DNA"/>
</dbReference>
<gene>
    <name evidence="3" type="ORF">DN412_41390</name>
</gene>
<keyword evidence="3" id="KW-0808">Transferase</keyword>
<dbReference type="SUPFAM" id="SSF56112">
    <property type="entry name" value="Protein kinase-like (PK-like)"/>
    <property type="match status" value="1"/>
</dbReference>
<dbReference type="CDD" id="cd05154">
    <property type="entry name" value="ACAD10_11_N-like"/>
    <property type="match status" value="1"/>
</dbReference>
<evidence type="ECO:0000256" key="1">
    <source>
        <dbReference type="SAM" id="MobiDB-lite"/>
    </source>
</evidence>
<feature type="region of interest" description="Disordered" evidence="1">
    <location>
        <begin position="338"/>
        <end position="361"/>
    </location>
</feature>
<dbReference type="Gene3D" id="3.30.200.20">
    <property type="entry name" value="Phosphorylase Kinase, domain 1"/>
    <property type="match status" value="1"/>
</dbReference>
<dbReference type="PANTHER" id="PTHR47829">
    <property type="entry name" value="HYDROLASE, PUTATIVE (AFU_ORTHOLOGUE AFUA_1G12880)-RELATED"/>
    <property type="match status" value="1"/>
</dbReference>
<dbReference type="InterPro" id="IPR041726">
    <property type="entry name" value="ACAD10_11_N"/>
</dbReference>
<dbReference type="InterPro" id="IPR002575">
    <property type="entry name" value="Aminoglycoside_PTrfase"/>
</dbReference>
<evidence type="ECO:0000313" key="3">
    <source>
        <dbReference type="EMBL" id="RDJ98149.1"/>
    </source>
</evidence>
<feature type="compositionally biased region" description="Basic and acidic residues" evidence="1">
    <location>
        <begin position="338"/>
        <end position="350"/>
    </location>
</feature>
<dbReference type="GO" id="GO:0016740">
    <property type="term" value="F:transferase activity"/>
    <property type="evidence" value="ECO:0007669"/>
    <property type="project" value="UniProtKB-KW"/>
</dbReference>
<evidence type="ECO:0000259" key="2">
    <source>
        <dbReference type="Pfam" id="PF01636"/>
    </source>
</evidence>
<proteinExistence type="predicted"/>
<comment type="caution">
    <text evidence="3">The sequence shown here is derived from an EMBL/GenBank/DDBJ whole genome shotgun (WGS) entry which is preliminary data.</text>
</comment>